<accession>A0A1G6SGK8</accession>
<sequence length="66" mass="6813">MKNFDLNACGVQELNAVEIRSIDGGTWAAFIDGFVAGSGGGDVSKSGMSGFGWYSIGYGIGVSMKQ</sequence>
<dbReference type="Proteomes" id="UP000199452">
    <property type="component" value="Unassembled WGS sequence"/>
</dbReference>
<dbReference type="RefSeq" id="WP_092440850.1">
    <property type="nucleotide sequence ID" value="NZ_FMYP01000094.1"/>
</dbReference>
<dbReference type="EMBL" id="FMYP01000094">
    <property type="protein sequence ID" value="SDD16060.1"/>
    <property type="molecule type" value="Genomic_DNA"/>
</dbReference>
<evidence type="ECO:0000313" key="1">
    <source>
        <dbReference type="EMBL" id="SDD16060.1"/>
    </source>
</evidence>
<proteinExistence type="predicted"/>
<dbReference type="AlphaFoldDB" id="A0A1G6SGK8"/>
<name>A0A1G6SGK8_9BACT</name>
<protein>
    <submittedName>
        <fullName evidence="1">Uncharacterized protein</fullName>
    </submittedName>
</protein>
<dbReference type="OrthoDB" id="714401at2"/>
<keyword evidence="2" id="KW-1185">Reference proteome</keyword>
<reference evidence="1 2" key="1">
    <citation type="submission" date="2016-09" db="EMBL/GenBank/DDBJ databases">
        <authorList>
            <person name="Capua I."/>
            <person name="De Benedictis P."/>
            <person name="Joannis T."/>
            <person name="Lombin L.H."/>
            <person name="Cattoli G."/>
        </authorList>
    </citation>
    <scope>NUCLEOTIDE SEQUENCE [LARGE SCALE GENOMIC DNA]</scope>
    <source>
        <strain evidence="1 2">A7P-90m</strain>
    </source>
</reference>
<gene>
    <name evidence="1" type="ORF">SAMN05216323_10949</name>
</gene>
<organism evidence="1 2">
    <name type="scientific">Williamwhitmania taraxaci</name>
    <dbReference type="NCBI Taxonomy" id="1640674"/>
    <lineage>
        <taxon>Bacteria</taxon>
        <taxon>Pseudomonadati</taxon>
        <taxon>Bacteroidota</taxon>
        <taxon>Bacteroidia</taxon>
        <taxon>Bacteroidales</taxon>
        <taxon>Williamwhitmaniaceae</taxon>
        <taxon>Williamwhitmania</taxon>
    </lineage>
</organism>
<evidence type="ECO:0000313" key="2">
    <source>
        <dbReference type="Proteomes" id="UP000199452"/>
    </source>
</evidence>